<keyword evidence="2" id="KW-0418">Kinase</keyword>
<keyword evidence="3" id="KW-1185">Reference proteome</keyword>
<dbReference type="Pfam" id="PF02782">
    <property type="entry name" value="FGGY_C"/>
    <property type="match status" value="1"/>
</dbReference>
<evidence type="ECO:0000313" key="2">
    <source>
        <dbReference type="EMBL" id="MCT2402108.1"/>
    </source>
</evidence>
<proteinExistence type="predicted"/>
<dbReference type="GO" id="GO:0016301">
    <property type="term" value="F:kinase activity"/>
    <property type="evidence" value="ECO:0007669"/>
    <property type="project" value="UniProtKB-KW"/>
</dbReference>
<sequence>QAISQIEEIYEIDFPTIYVIGGGSKNEMLNQLIADTTGKTVVAGLSEATAIGNLIVQMMATDQIDDMQQARQIIKHSFDLYTYAKVTMEG</sequence>
<reference evidence="2" key="1">
    <citation type="submission" date="2022-09" db="EMBL/GenBank/DDBJ databases">
        <title>Novosphingobium sp. Nov., a polycyclic aromatic hydrocarbon-degrading bacterium isolated form mangrove sediments in HongKong.</title>
        <authorList>
            <person name="Hu Z."/>
        </authorList>
    </citation>
    <scope>NUCLEOTIDE SEQUENCE</scope>
    <source>
        <strain evidence="2">HK4-1</strain>
    </source>
</reference>
<feature type="domain" description="Carbohydrate kinase FGGY C-terminal" evidence="1">
    <location>
        <begin position="11"/>
        <end position="60"/>
    </location>
</feature>
<evidence type="ECO:0000313" key="3">
    <source>
        <dbReference type="Proteomes" id="UP001165583"/>
    </source>
</evidence>
<protein>
    <submittedName>
        <fullName evidence="2">FGGY-family carbohydrate kinase</fullName>
    </submittedName>
</protein>
<dbReference type="Proteomes" id="UP001165583">
    <property type="component" value="Unassembled WGS sequence"/>
</dbReference>
<accession>A0ABT2IBD6</accession>
<dbReference type="EMBL" id="JANZXA010000072">
    <property type="protein sequence ID" value="MCT2402108.1"/>
    <property type="molecule type" value="Genomic_DNA"/>
</dbReference>
<comment type="caution">
    <text evidence="2">The sequence shown here is derived from an EMBL/GenBank/DDBJ whole genome shotgun (WGS) entry which is preliminary data.</text>
</comment>
<keyword evidence="2" id="KW-0808">Transferase</keyword>
<dbReference type="InterPro" id="IPR018485">
    <property type="entry name" value="FGGY_C"/>
</dbReference>
<gene>
    <name evidence="2" type="ORF">NZK81_21515</name>
</gene>
<dbReference type="InterPro" id="IPR043129">
    <property type="entry name" value="ATPase_NBD"/>
</dbReference>
<organism evidence="2 3">
    <name type="scientific">Novosphingobium mangrovi</name>
    <name type="common">ex Huang et al. 2023</name>
    <dbReference type="NCBI Taxonomy" id="2976432"/>
    <lineage>
        <taxon>Bacteria</taxon>
        <taxon>Pseudomonadati</taxon>
        <taxon>Pseudomonadota</taxon>
        <taxon>Alphaproteobacteria</taxon>
        <taxon>Sphingomonadales</taxon>
        <taxon>Sphingomonadaceae</taxon>
        <taxon>Novosphingobium</taxon>
    </lineage>
</organism>
<name>A0ABT2IBD6_9SPHN</name>
<feature type="non-terminal residue" evidence="2">
    <location>
        <position position="1"/>
    </location>
</feature>
<evidence type="ECO:0000259" key="1">
    <source>
        <dbReference type="Pfam" id="PF02782"/>
    </source>
</evidence>
<dbReference type="Gene3D" id="3.30.420.40">
    <property type="match status" value="1"/>
</dbReference>
<dbReference type="SUPFAM" id="SSF53067">
    <property type="entry name" value="Actin-like ATPase domain"/>
    <property type="match status" value="1"/>
</dbReference>